<accession>A0A9P7W2U3</accession>
<dbReference type="GeneID" id="66101124"/>
<gene>
    <name evidence="1" type="ORF">BT62DRAFT_1072169</name>
</gene>
<keyword evidence="2" id="KW-1185">Reference proteome</keyword>
<feature type="non-terminal residue" evidence="1">
    <location>
        <position position="261"/>
    </location>
</feature>
<protein>
    <submittedName>
        <fullName evidence="1">Uncharacterized protein</fullName>
    </submittedName>
</protein>
<sequence length="261" mass="28047">MSVVPLKEYNVAGKLFPCRKATLEQSGADHQGSTTNLYGSAPPPPELALVSIAIQRSHSHPFAVPNTFSPQMISRISRITDQNGQGLVSPHGKLAPCPISSPSVFLRLGAYDALTAGMLPTKNLILFNGKDFLVALHCLSSLSYEASPYLPIGASVCDCPLSNNRLIFFFDSSRWNHSLTFSSGPTIDIDSPGKTLSGSEARWNDCTERLTQSGGGWESERISVDNLLFASFATLTAHQESISSLSGLNPGLTRRLPCVPL</sequence>
<evidence type="ECO:0000313" key="1">
    <source>
        <dbReference type="EMBL" id="KAG7451622.1"/>
    </source>
</evidence>
<organism evidence="1 2">
    <name type="scientific">Guyanagaster necrorhizus</name>
    <dbReference type="NCBI Taxonomy" id="856835"/>
    <lineage>
        <taxon>Eukaryota</taxon>
        <taxon>Fungi</taxon>
        <taxon>Dikarya</taxon>
        <taxon>Basidiomycota</taxon>
        <taxon>Agaricomycotina</taxon>
        <taxon>Agaricomycetes</taxon>
        <taxon>Agaricomycetidae</taxon>
        <taxon>Agaricales</taxon>
        <taxon>Marasmiineae</taxon>
        <taxon>Physalacriaceae</taxon>
        <taxon>Guyanagaster</taxon>
    </lineage>
</organism>
<dbReference type="Proteomes" id="UP000812287">
    <property type="component" value="Unassembled WGS sequence"/>
</dbReference>
<dbReference type="EMBL" id="MU250525">
    <property type="protein sequence ID" value="KAG7451622.1"/>
    <property type="molecule type" value="Genomic_DNA"/>
</dbReference>
<comment type="caution">
    <text evidence="1">The sequence shown here is derived from an EMBL/GenBank/DDBJ whole genome shotgun (WGS) entry which is preliminary data.</text>
</comment>
<name>A0A9P7W2U3_9AGAR</name>
<evidence type="ECO:0000313" key="2">
    <source>
        <dbReference type="Proteomes" id="UP000812287"/>
    </source>
</evidence>
<dbReference type="RefSeq" id="XP_043045122.1">
    <property type="nucleotide sequence ID" value="XM_043178830.1"/>
</dbReference>
<proteinExistence type="predicted"/>
<dbReference type="AlphaFoldDB" id="A0A9P7W2U3"/>
<reference evidence="1" key="1">
    <citation type="submission" date="2020-11" db="EMBL/GenBank/DDBJ databases">
        <title>Adaptations for nitrogen fixation in a non-lichenized fungal sporocarp promotes dispersal by wood-feeding termites.</title>
        <authorList>
            <consortium name="DOE Joint Genome Institute"/>
            <person name="Koch R.A."/>
            <person name="Yoon G."/>
            <person name="Arayal U."/>
            <person name="Lail K."/>
            <person name="Amirebrahimi M."/>
            <person name="Labutti K."/>
            <person name="Lipzen A."/>
            <person name="Riley R."/>
            <person name="Barry K."/>
            <person name="Henrissat B."/>
            <person name="Grigoriev I.V."/>
            <person name="Herr J.R."/>
            <person name="Aime M.C."/>
        </authorList>
    </citation>
    <scope>NUCLEOTIDE SEQUENCE</scope>
    <source>
        <strain evidence="1">MCA 3950</strain>
    </source>
</reference>